<evidence type="ECO:0000313" key="5">
    <source>
        <dbReference type="Proteomes" id="UP000034350"/>
    </source>
</evidence>
<comment type="caution">
    <text evidence="4">The sequence shown here is derived from an EMBL/GenBank/DDBJ whole genome shotgun (WGS) entry which is preliminary data.</text>
</comment>
<name>A0A0F9ZF93_9MICR</name>
<dbReference type="OMA" id="REWNINQ"/>
<dbReference type="PRINTS" id="PR00625">
    <property type="entry name" value="JDOMAIN"/>
</dbReference>
<dbReference type="VEuPathDB" id="MicrosporidiaDB:AAJ76_700047245"/>
<dbReference type="Gene3D" id="1.10.287.110">
    <property type="entry name" value="DnaJ domain"/>
    <property type="match status" value="1"/>
</dbReference>
<accession>A0A0F9ZF93</accession>
<reference evidence="4 5" key="1">
    <citation type="journal article" date="2015" name="Environ. Microbiol.">
        <title>Genome analyses suggest the presence of polyploidy and recent human-driven expansions in eight global populations of the honeybee pathogen Nosema ceranae.</title>
        <authorList>
            <person name="Pelin A."/>
            <person name="Selman M."/>
            <person name="Aris-Brosou S."/>
            <person name="Farinelli L."/>
            <person name="Corradi N."/>
        </authorList>
    </citation>
    <scope>NUCLEOTIDE SEQUENCE [LARGE SCALE GENOMIC DNA]</scope>
    <source>
        <strain evidence="4 5">PA08 1199</strain>
    </source>
</reference>
<dbReference type="RefSeq" id="XP_024331816.1">
    <property type="nucleotide sequence ID" value="XM_024476289.1"/>
</dbReference>
<keyword evidence="5" id="KW-1185">Reference proteome</keyword>
<dbReference type="OrthoDB" id="10250354at2759"/>
<dbReference type="GeneID" id="36321242"/>
<sequence>MDHKIEGDKCLSAGNYAEYYQNYKKYHNVTQTQTSKEELNKAKKKYDLYKELCEFLKKEENKYYDILNLKQDATQKEIRDSYTKLISKYHPDRTKMKESNSVSRILHKAYVILSNTKKRQEYDNSLKSTFSTQFNLREWNINQNNIFTNSSFMHDPNNFFWHHNNDEFTILNNILYRSFYRYTPNRRLVIHNLEDNFFLKLIILILLSYFILLV</sequence>
<dbReference type="PANTHER" id="PTHR44360:SF1">
    <property type="entry name" value="DNAJ HOMOLOG SUBFAMILY B MEMBER 9"/>
    <property type="match status" value="1"/>
</dbReference>
<evidence type="ECO:0000256" key="1">
    <source>
        <dbReference type="ARBA" id="ARBA00023186"/>
    </source>
</evidence>
<feature type="transmembrane region" description="Helical" evidence="2">
    <location>
        <begin position="197"/>
        <end position="213"/>
    </location>
</feature>
<dbReference type="CDD" id="cd06257">
    <property type="entry name" value="DnaJ"/>
    <property type="match status" value="1"/>
</dbReference>
<dbReference type="VEuPathDB" id="MicrosporidiaDB:G9O61_00g005390"/>
<dbReference type="EMBL" id="JPQZ01000007">
    <property type="protein sequence ID" value="KKO76074.1"/>
    <property type="molecule type" value="Genomic_DNA"/>
</dbReference>
<dbReference type="Proteomes" id="UP000034350">
    <property type="component" value="Unassembled WGS sequence"/>
</dbReference>
<dbReference type="SUPFAM" id="SSF46565">
    <property type="entry name" value="Chaperone J-domain"/>
    <property type="match status" value="1"/>
</dbReference>
<dbReference type="PANTHER" id="PTHR44360">
    <property type="entry name" value="DNAJ HOMOLOG SUBFAMILY B MEMBER 9"/>
    <property type="match status" value="1"/>
</dbReference>
<organism evidence="4 5">
    <name type="scientific">Vairimorpha ceranae</name>
    <dbReference type="NCBI Taxonomy" id="40302"/>
    <lineage>
        <taxon>Eukaryota</taxon>
        <taxon>Fungi</taxon>
        <taxon>Fungi incertae sedis</taxon>
        <taxon>Microsporidia</taxon>
        <taxon>Nosematidae</taxon>
        <taxon>Vairimorpha</taxon>
    </lineage>
</organism>
<dbReference type="InterPro" id="IPR001623">
    <property type="entry name" value="DnaJ_domain"/>
</dbReference>
<dbReference type="PROSITE" id="PS50076">
    <property type="entry name" value="DNAJ_2"/>
    <property type="match status" value="1"/>
</dbReference>
<dbReference type="GO" id="GO:0005783">
    <property type="term" value="C:endoplasmic reticulum"/>
    <property type="evidence" value="ECO:0007669"/>
    <property type="project" value="TreeGrafter"/>
</dbReference>
<proteinExistence type="predicted"/>
<dbReference type="GO" id="GO:0051087">
    <property type="term" value="F:protein-folding chaperone binding"/>
    <property type="evidence" value="ECO:0007669"/>
    <property type="project" value="TreeGrafter"/>
</dbReference>
<keyword evidence="2" id="KW-0812">Transmembrane</keyword>
<keyword evidence="2" id="KW-0472">Membrane</keyword>
<protein>
    <recommendedName>
        <fullName evidence="3">J domain-containing protein</fullName>
    </recommendedName>
</protein>
<evidence type="ECO:0000259" key="3">
    <source>
        <dbReference type="PROSITE" id="PS50076"/>
    </source>
</evidence>
<dbReference type="SMART" id="SM00271">
    <property type="entry name" value="DnaJ"/>
    <property type="match status" value="1"/>
</dbReference>
<dbReference type="VEuPathDB" id="MicrosporidiaDB:NCER_101230"/>
<dbReference type="GO" id="GO:0051787">
    <property type="term" value="F:misfolded protein binding"/>
    <property type="evidence" value="ECO:0007669"/>
    <property type="project" value="TreeGrafter"/>
</dbReference>
<dbReference type="GO" id="GO:0036503">
    <property type="term" value="P:ERAD pathway"/>
    <property type="evidence" value="ECO:0007669"/>
    <property type="project" value="TreeGrafter"/>
</dbReference>
<dbReference type="Pfam" id="PF00226">
    <property type="entry name" value="DnaJ"/>
    <property type="match status" value="1"/>
</dbReference>
<dbReference type="AlphaFoldDB" id="A0A0F9ZF93"/>
<feature type="domain" description="J" evidence="3">
    <location>
        <begin position="62"/>
        <end position="126"/>
    </location>
</feature>
<evidence type="ECO:0000313" key="4">
    <source>
        <dbReference type="EMBL" id="KKO76074.1"/>
    </source>
</evidence>
<dbReference type="InterPro" id="IPR051948">
    <property type="entry name" value="Hsp70_co-chaperone_J-domain"/>
</dbReference>
<dbReference type="InterPro" id="IPR036869">
    <property type="entry name" value="J_dom_sf"/>
</dbReference>
<keyword evidence="1" id="KW-0143">Chaperone</keyword>
<keyword evidence="2" id="KW-1133">Transmembrane helix</keyword>
<gene>
    <name evidence="4" type="ORF">AAJ76_700047245</name>
</gene>
<evidence type="ECO:0000256" key="2">
    <source>
        <dbReference type="SAM" id="Phobius"/>
    </source>
</evidence>